<organism evidence="8 9">
    <name type="scientific">Chryseolinea serpens</name>
    <dbReference type="NCBI Taxonomy" id="947013"/>
    <lineage>
        <taxon>Bacteria</taxon>
        <taxon>Pseudomonadati</taxon>
        <taxon>Bacteroidota</taxon>
        <taxon>Cytophagia</taxon>
        <taxon>Cytophagales</taxon>
        <taxon>Fulvivirgaceae</taxon>
        <taxon>Chryseolinea</taxon>
    </lineage>
</organism>
<feature type="domain" description="OmpA-like" evidence="7">
    <location>
        <begin position="397"/>
        <end position="514"/>
    </location>
</feature>
<dbReference type="InterPro" id="IPR036737">
    <property type="entry name" value="OmpA-like_sf"/>
</dbReference>
<dbReference type="PANTHER" id="PTHR30329">
    <property type="entry name" value="STATOR ELEMENT OF FLAGELLAR MOTOR COMPLEX"/>
    <property type="match status" value="1"/>
</dbReference>
<dbReference type="EMBL" id="FQWQ01000003">
    <property type="protein sequence ID" value="SHH62272.1"/>
    <property type="molecule type" value="Genomic_DNA"/>
</dbReference>
<keyword evidence="6" id="KW-0732">Signal</keyword>
<reference evidence="8 9" key="1">
    <citation type="submission" date="2016-11" db="EMBL/GenBank/DDBJ databases">
        <authorList>
            <person name="Jaros S."/>
            <person name="Januszkiewicz K."/>
            <person name="Wedrychowicz H."/>
        </authorList>
    </citation>
    <scope>NUCLEOTIDE SEQUENCE [LARGE SCALE GENOMIC DNA]</scope>
    <source>
        <strain evidence="8 9">DSM 24574</strain>
    </source>
</reference>
<feature type="compositionally biased region" description="Basic and acidic residues" evidence="5">
    <location>
        <begin position="490"/>
        <end position="503"/>
    </location>
</feature>
<dbReference type="Pfam" id="PF00691">
    <property type="entry name" value="OmpA"/>
    <property type="match status" value="1"/>
</dbReference>
<dbReference type="PROSITE" id="PS51123">
    <property type="entry name" value="OMPA_2"/>
    <property type="match status" value="1"/>
</dbReference>
<evidence type="ECO:0000256" key="2">
    <source>
        <dbReference type="ARBA" id="ARBA00023136"/>
    </source>
</evidence>
<evidence type="ECO:0000256" key="1">
    <source>
        <dbReference type="ARBA" id="ARBA00004442"/>
    </source>
</evidence>
<evidence type="ECO:0000256" key="6">
    <source>
        <dbReference type="SAM" id="SignalP"/>
    </source>
</evidence>
<dbReference type="NCBIfam" id="TIGR03519">
    <property type="entry name" value="T9SS_PorP_fam"/>
    <property type="match status" value="1"/>
</dbReference>
<dbReference type="PANTHER" id="PTHR30329:SF21">
    <property type="entry name" value="LIPOPROTEIN YIAD-RELATED"/>
    <property type="match status" value="1"/>
</dbReference>
<dbReference type="InterPro" id="IPR006664">
    <property type="entry name" value="OMP_bac"/>
</dbReference>
<feature type="region of interest" description="Disordered" evidence="5">
    <location>
        <begin position="480"/>
        <end position="503"/>
    </location>
</feature>
<accession>A0A1M5UGU5</accession>
<sequence length="514" mass="56769">MRNFILAAICLGASIGCRAQYFQFSQYNFTPQRINPATVATSDYASLSFDYRNQSTAGGFHLNSNIVNASYPILSRNGTRWSGVGISLMDDRSGQAGIFNTQEAAVSYAINIPMAKYQVLAMGVKVLYQTRKINLDGLYTGSQYIPDRGFDESLASGENLGQLNTSFMTFSAGLFWQQEDRKGNRLAYAGFSFFDFNHPDDAFLDAASTLHSTSVATVGVRVYQKGNISIFPEALLTMGSGTAVFNVGGITRYDLKPVANQPATHLDLITKYVIGRSGIVGLQLHREKFGVGISYDFPVVTRNVANTGAIEVGVIFRKLVVSKKRTRDEAQRKTTGGKGGKKLGATVAVKKPQPRTIAKDSLQIKDKKAKEAALSARLKQKQDSVRTQAQVGAVSHTPLVLEKATLHFNFEFNSTELDEHSREYLDDLAKALHDNPELKIKLTGHTDNIGSEKFNLKLSQYRAQTLKDYLLERGVEPSRITADGKGMSEPIRDNKTEEGRSQNRRVELTILYQQ</sequence>
<dbReference type="AlphaFoldDB" id="A0A1M5UGU5"/>
<dbReference type="Gene3D" id="3.30.1330.60">
    <property type="entry name" value="OmpA-like domain"/>
    <property type="match status" value="1"/>
</dbReference>
<protein>
    <submittedName>
        <fullName evidence="8">Type IX secretion system membrane protein, PorP/SprF family</fullName>
    </submittedName>
</protein>
<feature type="chain" id="PRO_5012883843" evidence="6">
    <location>
        <begin position="20"/>
        <end position="514"/>
    </location>
</feature>
<evidence type="ECO:0000259" key="7">
    <source>
        <dbReference type="PROSITE" id="PS51123"/>
    </source>
</evidence>
<dbReference type="Pfam" id="PF11751">
    <property type="entry name" value="PorP_SprF"/>
    <property type="match status" value="1"/>
</dbReference>
<evidence type="ECO:0000313" key="9">
    <source>
        <dbReference type="Proteomes" id="UP000184212"/>
    </source>
</evidence>
<evidence type="ECO:0000256" key="5">
    <source>
        <dbReference type="SAM" id="MobiDB-lite"/>
    </source>
</evidence>
<name>A0A1M5UGU5_9BACT</name>
<evidence type="ECO:0000256" key="4">
    <source>
        <dbReference type="PROSITE-ProRule" id="PRU00473"/>
    </source>
</evidence>
<evidence type="ECO:0000256" key="3">
    <source>
        <dbReference type="ARBA" id="ARBA00023237"/>
    </source>
</evidence>
<keyword evidence="2 4" id="KW-0472">Membrane</keyword>
<gene>
    <name evidence="8" type="ORF">SAMN04488109_4688</name>
</gene>
<proteinExistence type="predicted"/>
<feature type="signal peptide" evidence="6">
    <location>
        <begin position="1"/>
        <end position="19"/>
    </location>
</feature>
<keyword evidence="3" id="KW-0998">Cell outer membrane</keyword>
<dbReference type="GO" id="GO:0009279">
    <property type="term" value="C:cell outer membrane"/>
    <property type="evidence" value="ECO:0007669"/>
    <property type="project" value="UniProtKB-SubCell"/>
</dbReference>
<dbReference type="InterPro" id="IPR006665">
    <property type="entry name" value="OmpA-like"/>
</dbReference>
<dbReference type="CDD" id="cd07185">
    <property type="entry name" value="OmpA_C-like"/>
    <property type="match status" value="1"/>
</dbReference>
<evidence type="ECO:0000313" key="8">
    <source>
        <dbReference type="EMBL" id="SHH62272.1"/>
    </source>
</evidence>
<comment type="subcellular location">
    <subcellularLocation>
        <location evidence="1">Cell outer membrane</location>
    </subcellularLocation>
</comment>
<dbReference type="InterPro" id="IPR050330">
    <property type="entry name" value="Bact_OuterMem_StrucFunc"/>
</dbReference>
<dbReference type="SUPFAM" id="SSF103088">
    <property type="entry name" value="OmpA-like"/>
    <property type="match status" value="1"/>
</dbReference>
<keyword evidence="9" id="KW-1185">Reference proteome</keyword>
<dbReference type="InterPro" id="IPR019861">
    <property type="entry name" value="PorP/SprF_Bacteroidetes"/>
</dbReference>
<dbReference type="RefSeq" id="WP_073138859.1">
    <property type="nucleotide sequence ID" value="NZ_FQWQ01000003.1"/>
</dbReference>
<dbReference type="STRING" id="947013.SAMN04488109_4688"/>
<dbReference type="OrthoDB" id="977390at2"/>
<dbReference type="PRINTS" id="PR01021">
    <property type="entry name" value="OMPADOMAIN"/>
</dbReference>
<dbReference type="Proteomes" id="UP000184212">
    <property type="component" value="Unassembled WGS sequence"/>
</dbReference>
<dbReference type="PROSITE" id="PS51257">
    <property type="entry name" value="PROKAR_LIPOPROTEIN"/>
    <property type="match status" value="1"/>
</dbReference>